<dbReference type="GO" id="GO:0004325">
    <property type="term" value="F:ferrochelatase activity"/>
    <property type="evidence" value="ECO:0007669"/>
    <property type="project" value="InterPro"/>
</dbReference>
<protein>
    <recommendedName>
        <fullName evidence="2">precorrin-2 dehydrogenase</fullName>
        <ecNumber evidence="2">1.3.1.76</ecNumber>
    </recommendedName>
</protein>
<evidence type="ECO:0000256" key="3">
    <source>
        <dbReference type="ARBA" id="ARBA00023002"/>
    </source>
</evidence>
<evidence type="ECO:0000313" key="8">
    <source>
        <dbReference type="EMBL" id="SVA18750.1"/>
    </source>
</evidence>
<keyword evidence="5" id="KW-0627">Porphyrin biosynthesis</keyword>
<dbReference type="UniPathway" id="UPA00262">
    <property type="reaction ID" value="UER00222"/>
</dbReference>
<organism evidence="8">
    <name type="scientific">marine metagenome</name>
    <dbReference type="NCBI Taxonomy" id="408172"/>
    <lineage>
        <taxon>unclassified sequences</taxon>
        <taxon>metagenomes</taxon>
        <taxon>ecological metagenomes</taxon>
    </lineage>
</organism>
<keyword evidence="3" id="KW-0560">Oxidoreductase</keyword>
<evidence type="ECO:0000259" key="7">
    <source>
        <dbReference type="Pfam" id="PF14824"/>
    </source>
</evidence>
<dbReference type="Gene3D" id="3.30.160.110">
    <property type="entry name" value="Siroheme synthase, domain 2"/>
    <property type="match status" value="1"/>
</dbReference>
<gene>
    <name evidence="8" type="ORF">METZ01_LOCUS71604</name>
</gene>
<comment type="pathway">
    <text evidence="1">Porphyrin-containing compound metabolism; siroheme biosynthesis; sirohydrochlorin from precorrin-2: step 1/1.</text>
</comment>
<name>A0A381TRU8_9ZZZZ</name>
<dbReference type="Pfam" id="PF14824">
    <property type="entry name" value="Sirohm_synth_M"/>
    <property type="match status" value="1"/>
</dbReference>
<dbReference type="InterPro" id="IPR028161">
    <property type="entry name" value="Met8-like"/>
</dbReference>
<evidence type="ECO:0000256" key="5">
    <source>
        <dbReference type="ARBA" id="ARBA00023244"/>
    </source>
</evidence>
<dbReference type="PANTHER" id="PTHR35330:SF1">
    <property type="entry name" value="SIROHEME BIOSYNTHESIS PROTEIN MET8"/>
    <property type="match status" value="1"/>
</dbReference>
<evidence type="ECO:0000256" key="1">
    <source>
        <dbReference type="ARBA" id="ARBA00005010"/>
    </source>
</evidence>
<dbReference type="EC" id="1.3.1.76" evidence="2"/>
<evidence type="ECO:0000256" key="6">
    <source>
        <dbReference type="ARBA" id="ARBA00047561"/>
    </source>
</evidence>
<evidence type="ECO:0000256" key="2">
    <source>
        <dbReference type="ARBA" id="ARBA00012400"/>
    </source>
</evidence>
<dbReference type="SUPFAM" id="SSF75615">
    <property type="entry name" value="Siroheme synthase middle domains-like"/>
    <property type="match status" value="1"/>
</dbReference>
<dbReference type="Gene3D" id="3.40.50.720">
    <property type="entry name" value="NAD(P)-binding Rossmann-like Domain"/>
    <property type="match status" value="1"/>
</dbReference>
<reference evidence="8" key="1">
    <citation type="submission" date="2018-05" db="EMBL/GenBank/DDBJ databases">
        <authorList>
            <person name="Lanie J.A."/>
            <person name="Ng W.-L."/>
            <person name="Kazmierczak K.M."/>
            <person name="Andrzejewski T.M."/>
            <person name="Davidsen T.M."/>
            <person name="Wayne K.J."/>
            <person name="Tettelin H."/>
            <person name="Glass J.I."/>
            <person name="Rusch D."/>
            <person name="Podicherti R."/>
            <person name="Tsui H.-C.T."/>
            <person name="Winkler M.E."/>
        </authorList>
    </citation>
    <scope>NUCLEOTIDE SEQUENCE</scope>
</reference>
<evidence type="ECO:0000256" key="4">
    <source>
        <dbReference type="ARBA" id="ARBA00023027"/>
    </source>
</evidence>
<proteinExistence type="predicted"/>
<sequence length="213" mass="22624">VNLDLSGRSVLVVGAGAVAARKVQGLIAAGARVTVVAPEAVSELAEASANGAIRWQQRTYRRGEVASYRLAVAATGDPDVNGQVHWDAEAAGVWLNAADDPDRCSFTLPAVVRRGDLQVAVSTNGRSPAVAAWLRRSLEESIGPEHAALLALAAEVRKDLRAERGTTETPDWQFALDEDLLDLIRSDDVDGARLRLRRALGLPGVPDFEEAAS</sequence>
<keyword evidence="4" id="KW-0520">NAD</keyword>
<dbReference type="InterPro" id="IPR028281">
    <property type="entry name" value="Sirohaem_synthase_central"/>
</dbReference>
<dbReference type="GO" id="GO:0019354">
    <property type="term" value="P:siroheme biosynthetic process"/>
    <property type="evidence" value="ECO:0007669"/>
    <property type="project" value="UniProtKB-UniPathway"/>
</dbReference>
<dbReference type="NCBIfam" id="TIGR01470">
    <property type="entry name" value="cysG_Nterm"/>
    <property type="match status" value="1"/>
</dbReference>
<dbReference type="Pfam" id="PF13241">
    <property type="entry name" value="NAD_binding_7"/>
    <property type="match status" value="1"/>
</dbReference>
<feature type="domain" description="Siroheme synthase central" evidence="7">
    <location>
        <begin position="114"/>
        <end position="140"/>
    </location>
</feature>
<dbReference type="InterPro" id="IPR006367">
    <property type="entry name" value="Sirohaem_synthase_N"/>
</dbReference>
<dbReference type="SUPFAM" id="SSF51735">
    <property type="entry name" value="NAD(P)-binding Rossmann-fold domains"/>
    <property type="match status" value="1"/>
</dbReference>
<dbReference type="InterPro" id="IPR036291">
    <property type="entry name" value="NAD(P)-bd_dom_sf"/>
</dbReference>
<dbReference type="GO" id="GO:0043115">
    <property type="term" value="F:precorrin-2 dehydrogenase activity"/>
    <property type="evidence" value="ECO:0007669"/>
    <property type="project" value="UniProtKB-EC"/>
</dbReference>
<dbReference type="EMBL" id="UINC01005055">
    <property type="protein sequence ID" value="SVA18750.1"/>
    <property type="molecule type" value="Genomic_DNA"/>
</dbReference>
<comment type="catalytic activity">
    <reaction evidence="6">
        <text>precorrin-2 + NAD(+) = sirohydrochlorin + NADH + 2 H(+)</text>
        <dbReference type="Rhea" id="RHEA:15613"/>
        <dbReference type="ChEBI" id="CHEBI:15378"/>
        <dbReference type="ChEBI" id="CHEBI:57540"/>
        <dbReference type="ChEBI" id="CHEBI:57945"/>
        <dbReference type="ChEBI" id="CHEBI:58351"/>
        <dbReference type="ChEBI" id="CHEBI:58827"/>
        <dbReference type="EC" id="1.3.1.76"/>
    </reaction>
</comment>
<feature type="non-terminal residue" evidence="8">
    <location>
        <position position="1"/>
    </location>
</feature>
<dbReference type="PANTHER" id="PTHR35330">
    <property type="entry name" value="SIROHEME BIOSYNTHESIS PROTEIN MET8"/>
    <property type="match status" value="1"/>
</dbReference>
<accession>A0A381TRU8</accession>
<dbReference type="AlphaFoldDB" id="A0A381TRU8"/>